<dbReference type="CDD" id="cd00146">
    <property type="entry name" value="PKD"/>
    <property type="match status" value="1"/>
</dbReference>
<comment type="caution">
    <text evidence="2">The sequence shown here is derived from an EMBL/GenBank/DDBJ whole genome shotgun (WGS) entry which is preliminary data.</text>
</comment>
<evidence type="ECO:0000313" key="3">
    <source>
        <dbReference type="Proteomes" id="UP000180194"/>
    </source>
</evidence>
<accession>A0ABX3CKQ8</accession>
<dbReference type="Pfam" id="PF18911">
    <property type="entry name" value="PKD_4"/>
    <property type="match status" value="1"/>
</dbReference>
<dbReference type="Proteomes" id="UP000180194">
    <property type="component" value="Unassembled WGS sequence"/>
</dbReference>
<feature type="domain" description="PKD/Chitinase" evidence="1">
    <location>
        <begin position="1503"/>
        <end position="1589"/>
    </location>
</feature>
<dbReference type="Gene3D" id="2.60.40.1080">
    <property type="match status" value="1"/>
</dbReference>
<name>A0ABX3CKQ8_9BACI</name>
<evidence type="ECO:0000259" key="1">
    <source>
        <dbReference type="SMART" id="SM00089"/>
    </source>
</evidence>
<protein>
    <recommendedName>
        <fullName evidence="1">PKD/Chitinase domain-containing protein</fullName>
    </recommendedName>
</protein>
<proteinExistence type="predicted"/>
<reference evidence="2 3" key="1">
    <citation type="submission" date="2016-07" db="EMBL/GenBank/DDBJ databases">
        <title>Bacillus oceanisediminis whole genome.</title>
        <authorList>
            <person name="Pal Y."/>
            <person name="Verma A."/>
            <person name="Mual P."/>
            <person name="Srinivasan K."/>
        </authorList>
    </citation>
    <scope>NUCLEOTIDE SEQUENCE [LARGE SCALE GENOMIC DNA]</scope>
    <source>
        <strain evidence="2 3">Bhandara28</strain>
    </source>
</reference>
<dbReference type="SUPFAM" id="SSF49299">
    <property type="entry name" value="PKD domain"/>
    <property type="match status" value="2"/>
</dbReference>
<sequence length="1719" mass="194054">MVKYRKYRILGIVSLLFIFLLNSFTLIGNATDPPMSKIGTTAASYPHIATDPGGWHPISIDGYFIRADTNQLRANWHSNRAPGVDLGGIGYDSPTSYTPPKGKIIHSILRYPVYEMRTYDVQRDKSTCDGGLHTDNKCHPFYFIGDAGERNEWAKYPNIETKLHWTYYATVERDNDVLGIKDMVYYRFRTAKLRVQGDDGLGAGGTPWYKYDFKIMDDPNAQGLRIDPPNQTIKVGETASYKAIYRANDGKEYDKTLDKLSTWSITDSTLASKSSKGKFVGKKVGTTTIKVDYGNLSATATLKVVAADPPEEPEQPKDNLPPLANLFVEPEYYWPETVTFQDNSTDPDGEIVSRELTVDGSPSNFSRNFPRVTAEETHDSVLKVTDDAGASDTDARSFKILPTTPTAMLEINGTLKENRKVSFNAHGSDKATKAIRVAPINYNLTTWDFKPITPGITQGDIKIEHTSDGGIKDVLFKKAGEYEVTITVTNKYSEVSEPYTAKITIMPDEKPIAKFTVDQKVALRDGATKKATIELKDFSNSIDDDFIKQRIWYVEYDSNNDGLFGTAMDTSRQVISSGNETTVYYETDRVGHYRFTLEVVEGFGQPTLQRFINDGDYRRDVTEKIDSGDRVSEYTKLTNFNIIDKDKAVEVSNTPPVVDFGMQTHRKVDLVLDIGGLTKATQEHMTGNRPGGTSNNDGGGYYDHKYYTYDYSERNEVASLAASLETDLKTKGIDARVVIDNDYYHLYDTDGTCIKSIPQWGWSTYYRTIQTTASNTVSNYSSSPPGGSYSPPAGYSITSTVHTGSYQNTSNYTVVGSGSFSSAAEADAYPVGRDSRICSWNADNTVYSCTFIRYQWVHSYTYYLEKQEPYQVWEVQYYYNQGCNSTEQTDPTRMKDNFVSQTYRSNTDVVYARFDNQSWTWVNDTSQVNPIVSKMRQDNPFFWHFAYNSNRANFDRFTTTAATLGKFSLYDFLYKGRNVQDIKDYIIGQYLVTNPGENHTILLGEEIAYSVTYEDFENDPELAREWKFSHDPTKVNGRTIDNQHSKIAQSDHWVSAPLQLKAAGTYKIQLRSKDNPVHFGDNRFNNYQKWSDEEIVREYTVNVHRRPIADFTFNIDATDNYRLDLDPKPSYDPEHQFNRDDKGIVEYDWTSYMVDGVKYNGAPPSNLQVNKIYDVTLQVKDIDGAYGSTTKRISTMGMNQKPIALFDAPDVVYRNQPLNIVDRSYDPDGDPLTNYQFTIRKQGSSTILKTLSTFPKNFAELGLGEGTYTMGLTVDDIPKTGPSLRSELYERNIKVILDNNPPTSVFSITPNPIQLGLNQVATYKDSSYDIDGHPLINYSWKINKVDENGNVINSWETGVPPTDFSQYGVGTYEVYQTVFDDPPAPLPSLSDTSMVRIEVIIGKQKPFALIDWSPKLPIEGDTITLDPSKSFDLDGTVEKWEWEITNPAGQKTTSTAKNPIITNAVKGDYKVQLHVYDNDNLRSEVPAVQVITVKEKPPNEIPVAAFTWSPLQLTYGDSVKFNPDNSYDPDGEVVAWNWTFEDISGNVTSSTQQYPEFPTKSFRYKVSLMVTDNEGAKSEVATQYVFVNPVLEPLVYHTPEWEEIRIKNNRPFKLFYAGEKFLIRLTTSPAESVSGTVDFGGSIGPVEIPSSLFTNVDGAGTIWEAELWREDFAYIPEGQYYFEFKSVHDAGSEKVFADGLYDVTIDSNIYNALNFHRNH</sequence>
<dbReference type="InterPro" id="IPR000601">
    <property type="entry name" value="PKD_dom"/>
</dbReference>
<dbReference type="SMART" id="SM00089">
    <property type="entry name" value="PKD"/>
    <property type="match status" value="3"/>
</dbReference>
<dbReference type="InterPro" id="IPR035986">
    <property type="entry name" value="PKD_dom_sf"/>
</dbReference>
<dbReference type="EMBL" id="MBRJ01000059">
    <property type="protein sequence ID" value="OHX41358.1"/>
    <property type="molecule type" value="Genomic_DNA"/>
</dbReference>
<evidence type="ECO:0000313" key="2">
    <source>
        <dbReference type="EMBL" id="OHX41358.1"/>
    </source>
</evidence>
<feature type="domain" description="PKD/Chitinase" evidence="1">
    <location>
        <begin position="325"/>
        <end position="403"/>
    </location>
</feature>
<feature type="domain" description="PKD/Chitinase" evidence="1">
    <location>
        <begin position="1407"/>
        <end position="1494"/>
    </location>
</feature>
<organism evidence="2 3">
    <name type="scientific">Cytobacillus oceanisediminis</name>
    <dbReference type="NCBI Taxonomy" id="665099"/>
    <lineage>
        <taxon>Bacteria</taxon>
        <taxon>Bacillati</taxon>
        <taxon>Bacillota</taxon>
        <taxon>Bacilli</taxon>
        <taxon>Bacillales</taxon>
        <taxon>Bacillaceae</taxon>
        <taxon>Cytobacillus</taxon>
    </lineage>
</organism>
<dbReference type="InterPro" id="IPR022409">
    <property type="entry name" value="PKD/Chitinase_dom"/>
</dbReference>
<dbReference type="InterPro" id="IPR008964">
    <property type="entry name" value="Invasin/intimin_cell_adhesion"/>
</dbReference>
<dbReference type="Gene3D" id="2.60.40.10">
    <property type="entry name" value="Immunoglobulins"/>
    <property type="match status" value="5"/>
</dbReference>
<keyword evidence="3" id="KW-1185">Reference proteome</keyword>
<dbReference type="SUPFAM" id="SSF49373">
    <property type="entry name" value="Invasin/intimin cell-adhesion fragments"/>
    <property type="match status" value="1"/>
</dbReference>
<dbReference type="InterPro" id="IPR013783">
    <property type="entry name" value="Ig-like_fold"/>
</dbReference>
<gene>
    <name evidence="2" type="ORF">BBV17_28590</name>
</gene>
<dbReference type="RefSeq" id="WP_071159851.1">
    <property type="nucleotide sequence ID" value="NZ_MBRJ01000059.1"/>
</dbReference>